<protein>
    <submittedName>
        <fullName evidence="2">Uncharacterized protein</fullName>
    </submittedName>
</protein>
<organism evidence="2">
    <name type="scientific">Ombrophytum subterraneum</name>
    <dbReference type="NCBI Taxonomy" id="50155"/>
    <lineage>
        <taxon>Eukaryota</taxon>
        <taxon>Viridiplantae</taxon>
        <taxon>Streptophyta</taxon>
        <taxon>Embryophyta</taxon>
        <taxon>Tracheophyta</taxon>
        <taxon>Spermatophyta</taxon>
        <taxon>Magnoliopsida</taxon>
        <taxon>eudicotyledons</taxon>
        <taxon>Gunneridae</taxon>
        <taxon>Pentapetalae</taxon>
        <taxon>Santalales</taxon>
        <taxon>Balanophoraceae</taxon>
        <taxon>Ombrophytum</taxon>
    </lineage>
</organism>
<proteinExistence type="predicted"/>
<keyword evidence="2" id="KW-0496">Mitochondrion</keyword>
<reference evidence="2" key="1">
    <citation type="journal article" date="2020" name="Plant Mol. Biol.">
        <title>Multichromosomal structure and foreign tracts in the Ombrophytum subterraneum (Balanophoraceae) mitochondrial genome.</title>
        <authorList>
            <person name="Roulet M.E."/>
            <person name="Garcia L.E."/>
            <person name="Gandini C.L."/>
            <person name="Sato H."/>
            <person name="Ponce G."/>
            <person name="Sanchez-Puerta M.V."/>
        </authorList>
    </citation>
    <scope>NUCLEOTIDE SEQUENCE</scope>
    <source>
        <tissue evidence="2">Tuber</tissue>
    </source>
</reference>
<evidence type="ECO:0000313" key="2">
    <source>
        <dbReference type="EMBL" id="QKI32020.1"/>
    </source>
</evidence>
<keyword evidence="1" id="KW-0472">Membrane</keyword>
<evidence type="ECO:0000256" key="1">
    <source>
        <dbReference type="SAM" id="Phobius"/>
    </source>
</evidence>
<accession>A0A6M8PVB0</accession>
<dbReference type="EMBL" id="MT076293">
    <property type="protein sequence ID" value="QKI32020.1"/>
    <property type="molecule type" value="Genomic_DNA"/>
</dbReference>
<geneLocation type="mitochondrion" evidence="2"/>
<gene>
    <name evidence="2" type="primary">orf153</name>
</gene>
<sequence length="153" mass="17079">MPPRPSHGSHFTLICQLPSVFLQGQTTLILLSVSTPLTLLIWKSILLSSLMLIGRVKSLCSKPRTQLHALDSTFCTGLIRIIGSQVSGPYWETNEWDMAASQVLRVLSSSFLFLLRTHLLRLVRSFDFFVDNPSFPSTLSWVGPTVGSHIVLR</sequence>
<feature type="transmembrane region" description="Helical" evidence="1">
    <location>
        <begin position="28"/>
        <end position="54"/>
    </location>
</feature>
<keyword evidence="1" id="KW-0812">Transmembrane</keyword>
<keyword evidence="1" id="KW-1133">Transmembrane helix</keyword>
<name>A0A6M8PVB0_9MAGN</name>
<dbReference type="AlphaFoldDB" id="A0A6M8PVB0"/>